<comment type="caution">
    <text evidence="1">The sequence shown here is derived from an EMBL/GenBank/DDBJ whole genome shotgun (WGS) entry which is preliminary data.</text>
</comment>
<keyword evidence="2" id="KW-1185">Reference proteome</keyword>
<evidence type="ECO:0000313" key="1">
    <source>
        <dbReference type="EMBL" id="OQR98357.1"/>
    </source>
</evidence>
<organism evidence="1 2">
    <name type="scientific">Achlya hypogyna</name>
    <name type="common">Oomycete</name>
    <name type="synonym">Protoachlya hypogyna</name>
    <dbReference type="NCBI Taxonomy" id="1202772"/>
    <lineage>
        <taxon>Eukaryota</taxon>
        <taxon>Sar</taxon>
        <taxon>Stramenopiles</taxon>
        <taxon>Oomycota</taxon>
        <taxon>Saprolegniomycetes</taxon>
        <taxon>Saprolegniales</taxon>
        <taxon>Achlyaceae</taxon>
        <taxon>Achlya</taxon>
    </lineage>
</organism>
<dbReference type="AlphaFoldDB" id="A0A1V9ZK53"/>
<accession>A0A1V9ZK53</accession>
<reference evidence="1 2" key="1">
    <citation type="journal article" date="2014" name="Genome Biol. Evol.">
        <title>The secreted proteins of Achlya hypogyna and Thraustotheca clavata identify the ancestral oomycete secretome and reveal gene acquisitions by horizontal gene transfer.</title>
        <authorList>
            <person name="Misner I."/>
            <person name="Blouin N."/>
            <person name="Leonard G."/>
            <person name="Richards T.A."/>
            <person name="Lane C.E."/>
        </authorList>
    </citation>
    <scope>NUCLEOTIDE SEQUENCE [LARGE SCALE GENOMIC DNA]</scope>
    <source>
        <strain evidence="1 2">ATCC 48635</strain>
    </source>
</reference>
<evidence type="ECO:0000313" key="2">
    <source>
        <dbReference type="Proteomes" id="UP000243579"/>
    </source>
</evidence>
<name>A0A1V9ZK53_ACHHY</name>
<protein>
    <submittedName>
        <fullName evidence="1">Uncharacterized protein</fullName>
    </submittedName>
</protein>
<gene>
    <name evidence="1" type="ORF">ACHHYP_08723</name>
</gene>
<proteinExistence type="predicted"/>
<dbReference type="OrthoDB" id="79600at2759"/>
<dbReference type="EMBL" id="JNBR01000086">
    <property type="protein sequence ID" value="OQR98357.1"/>
    <property type="molecule type" value="Genomic_DNA"/>
</dbReference>
<sequence length="86" mass="9834">MQHSCKYVYKACSQPRSVKKNGRLHNLCVYHRAKANAVQKIYASKRRTQKEQRAESFDVVEVERALADPHLLQLALAWDADPSPLA</sequence>
<dbReference type="Proteomes" id="UP000243579">
    <property type="component" value="Unassembled WGS sequence"/>
</dbReference>